<accession>A0A822YXP2</accession>
<evidence type="ECO:0000313" key="2">
    <source>
        <dbReference type="Proteomes" id="UP000607653"/>
    </source>
</evidence>
<protein>
    <submittedName>
        <fullName evidence="1">Uncharacterized protein</fullName>
    </submittedName>
</protein>
<sequence>MEAIGVLMTSTFSSFLEEELDKRFKLFRFWESQNKKEFLKEHSNSIRAR</sequence>
<dbReference type="EMBL" id="DUZY01000004">
    <property type="protein sequence ID" value="DAD35526.1"/>
    <property type="molecule type" value="Genomic_DNA"/>
</dbReference>
<dbReference type="Proteomes" id="UP000607653">
    <property type="component" value="Unassembled WGS sequence"/>
</dbReference>
<proteinExistence type="predicted"/>
<keyword evidence="2" id="KW-1185">Reference proteome</keyword>
<comment type="caution">
    <text evidence="1">The sequence shown here is derived from an EMBL/GenBank/DDBJ whole genome shotgun (WGS) entry which is preliminary data.</text>
</comment>
<reference evidence="1 2" key="1">
    <citation type="journal article" date="2020" name="Mol. Biol. Evol.">
        <title>Distinct Expression and Methylation Patterns for Genes with Different Fates following a Single Whole-Genome Duplication in Flowering Plants.</title>
        <authorList>
            <person name="Shi T."/>
            <person name="Rahmani R.S."/>
            <person name="Gugger P.F."/>
            <person name="Wang M."/>
            <person name="Li H."/>
            <person name="Zhang Y."/>
            <person name="Li Z."/>
            <person name="Wang Q."/>
            <person name="Van de Peer Y."/>
            <person name="Marchal K."/>
            <person name="Chen J."/>
        </authorList>
    </citation>
    <scope>NUCLEOTIDE SEQUENCE [LARGE SCALE GENOMIC DNA]</scope>
    <source>
        <tissue evidence="1">Leaf</tissue>
    </source>
</reference>
<name>A0A822YXP2_NELNU</name>
<organism evidence="1 2">
    <name type="scientific">Nelumbo nucifera</name>
    <name type="common">Sacred lotus</name>
    <dbReference type="NCBI Taxonomy" id="4432"/>
    <lineage>
        <taxon>Eukaryota</taxon>
        <taxon>Viridiplantae</taxon>
        <taxon>Streptophyta</taxon>
        <taxon>Embryophyta</taxon>
        <taxon>Tracheophyta</taxon>
        <taxon>Spermatophyta</taxon>
        <taxon>Magnoliopsida</taxon>
        <taxon>Proteales</taxon>
        <taxon>Nelumbonaceae</taxon>
        <taxon>Nelumbo</taxon>
    </lineage>
</organism>
<dbReference type="Gene3D" id="3.40.50.720">
    <property type="entry name" value="NAD(P)-binding Rossmann-like Domain"/>
    <property type="match status" value="1"/>
</dbReference>
<dbReference type="AlphaFoldDB" id="A0A822YXP2"/>
<gene>
    <name evidence="1" type="ORF">HUJ06_006166</name>
</gene>
<evidence type="ECO:0000313" key="1">
    <source>
        <dbReference type="EMBL" id="DAD35526.1"/>
    </source>
</evidence>